<keyword evidence="4 15" id="KW-1048">Host nucleus</keyword>
<dbReference type="Gene3D" id="3.40.50.300">
    <property type="entry name" value="P-loop containing nucleotide triphosphate hydrolases"/>
    <property type="match status" value="1"/>
</dbReference>
<dbReference type="GO" id="GO:0042025">
    <property type="term" value="C:host cell nucleus"/>
    <property type="evidence" value="ECO:0007669"/>
    <property type="project" value="UniProtKB-SubCell"/>
</dbReference>
<dbReference type="GO" id="GO:0016887">
    <property type="term" value="F:ATP hydrolysis activity"/>
    <property type="evidence" value="ECO:0007669"/>
    <property type="project" value="RHEA"/>
</dbReference>
<feature type="region of interest" description="DNA-binding region" evidence="15">
    <location>
        <begin position="142"/>
        <end position="308"/>
    </location>
</feature>
<keyword evidence="9 15" id="KW-0067">ATP-binding</keyword>
<evidence type="ECO:0000256" key="16">
    <source>
        <dbReference type="PIRNR" id="PIRNR003383"/>
    </source>
</evidence>
<evidence type="ECO:0000313" key="18">
    <source>
        <dbReference type="EMBL" id="AQM73664.1"/>
    </source>
</evidence>
<dbReference type="PIRSF" id="PIRSF003383">
    <property type="entry name" value="Rep_E1_papillomaV"/>
    <property type="match status" value="1"/>
</dbReference>
<comment type="function">
    <text evidence="14 15">ATP-dependent DNA 3'-5' helicase required for initiation of viral DNA replication. It forms a complex with the viral E2 protein. The E1-E2 complex binds to the replication origin which contains binding sites for both proteins. During the initial step, a dimer of E1 interacts with a dimer of protein E2 leading to a complex that binds the viral origin of replication with high specificity. Then, a second dimer of E1 displaces the E2 dimer in an ATP-dependent manner to form the E1 tetramer. Following this, two E1 monomers are added to each half of the site, which results in the formation of two E1 trimers on the viral ori. Subsequently, two hexamers will be created. The double hexamer acts as a bi-directional helicase machinery and unwinds the viral DNA and then recruits the host DNA polymerase to start replication.</text>
</comment>
<dbReference type="GO" id="GO:0043138">
    <property type="term" value="F:3'-5' DNA helicase activity"/>
    <property type="evidence" value="ECO:0007669"/>
    <property type="project" value="UniProtKB-UniRule"/>
</dbReference>
<evidence type="ECO:0000256" key="5">
    <source>
        <dbReference type="ARBA" id="ARBA00022705"/>
    </source>
</evidence>
<dbReference type="Gene3D" id="3.40.1310.10">
    <property type="match status" value="1"/>
</dbReference>
<protein>
    <recommendedName>
        <fullName evidence="15 16">Replication protein E1</fullName>
        <ecNumber evidence="15 16">5.6.2.4</ecNumber>
    </recommendedName>
    <alternativeName>
        <fullName evidence="15">ATP-dependent helicase E1</fullName>
    </alternativeName>
    <alternativeName>
        <fullName evidence="15">DNA 3'-5' helicase E1</fullName>
    </alternativeName>
</protein>
<evidence type="ECO:0000256" key="7">
    <source>
        <dbReference type="ARBA" id="ARBA00022801"/>
    </source>
</evidence>
<keyword evidence="6 15" id="KW-0547">Nucleotide-binding</keyword>
<reference evidence="18" key="1">
    <citation type="journal article" date="2016" name="J. Am. Acad. Dermatol.">
        <title>Human polyomavirus 6 and 7 are associated with pruritic and dyskeratotic dermatoses.</title>
        <authorList>
            <person name="Nguyen K.D."/>
            <person name="Lee E.E."/>
            <person name="Yue Y."/>
            <person name="Stork J."/>
            <person name="Pock L."/>
            <person name="North J.P."/>
            <person name="Vandergriff T."/>
            <person name="Cockerell C."/>
            <person name="Hosler G.A."/>
            <person name="Pastrana D.V."/>
            <person name="Buck C.B."/>
            <person name="Wang R.C."/>
        </authorList>
    </citation>
    <scope>NUCLEOTIDE SEQUENCE</scope>
    <source>
        <strain evidence="18">Dysk3</strain>
    </source>
</reference>
<keyword evidence="7 15" id="KW-0378">Hydrolase</keyword>
<dbReference type="InterPro" id="IPR046935">
    <property type="entry name" value="PPV_E1_DBD_sf"/>
</dbReference>
<keyword evidence="10 15" id="KW-0238">DNA-binding</keyword>
<comment type="subcellular location">
    <subcellularLocation>
        <location evidence="1 15">Host nucleus</location>
    </subcellularLocation>
</comment>
<dbReference type="InterPro" id="IPR014000">
    <property type="entry name" value="PPV_DNA_helicase_E1_N"/>
</dbReference>
<evidence type="ECO:0000259" key="17">
    <source>
        <dbReference type="PROSITE" id="PS51206"/>
    </source>
</evidence>
<keyword evidence="5 15" id="KW-0235">DNA replication</keyword>
<evidence type="ECO:0000256" key="12">
    <source>
        <dbReference type="ARBA" id="ARBA00034617"/>
    </source>
</evidence>
<dbReference type="InterPro" id="IPR046832">
    <property type="entry name" value="PPV_E1_DBD"/>
</dbReference>
<comment type="PTM">
    <text evidence="15">Sumoylated.</text>
</comment>
<comment type="catalytic activity">
    <reaction evidence="13 15 16">
        <text>ATP + H2O = ADP + phosphate + H(+)</text>
        <dbReference type="Rhea" id="RHEA:13065"/>
        <dbReference type="ChEBI" id="CHEBI:15377"/>
        <dbReference type="ChEBI" id="CHEBI:15378"/>
        <dbReference type="ChEBI" id="CHEBI:30616"/>
        <dbReference type="ChEBI" id="CHEBI:43474"/>
        <dbReference type="ChEBI" id="CHEBI:456216"/>
        <dbReference type="EC" id="5.6.2.4"/>
    </reaction>
</comment>
<dbReference type="EC" id="5.6.2.4" evidence="15 16"/>
<dbReference type="InterPro" id="IPR037102">
    <property type="entry name" value="Znf_lg_T-Ag_D1_dom_sf"/>
</dbReference>
<dbReference type="SUPFAM" id="SSF55464">
    <property type="entry name" value="Origin of replication-binding domain, RBD-like"/>
    <property type="match status" value="1"/>
</dbReference>
<evidence type="ECO:0000256" key="4">
    <source>
        <dbReference type="ARBA" id="ARBA00022562"/>
    </source>
</evidence>
<evidence type="ECO:0000256" key="6">
    <source>
        <dbReference type="ARBA" id="ARBA00022741"/>
    </source>
</evidence>
<evidence type="ECO:0000256" key="15">
    <source>
        <dbReference type="HAMAP-Rule" id="MF_04000"/>
    </source>
</evidence>
<dbReference type="GO" id="GO:0003677">
    <property type="term" value="F:DNA binding"/>
    <property type="evidence" value="ECO:0007669"/>
    <property type="project" value="UniProtKB-UniRule"/>
</dbReference>
<dbReference type="GO" id="GO:0005524">
    <property type="term" value="F:ATP binding"/>
    <property type="evidence" value="ECO:0007669"/>
    <property type="project" value="UniProtKB-UniRule"/>
</dbReference>
<feature type="cross-link" description="Glycyl lysine isopeptide (Lys-Gly) (interchain with G-Cter in SUMO)" evidence="15">
    <location>
        <position position="515"/>
    </location>
</feature>
<accession>A0A1Q1PPD1</accession>
<comment type="similarity">
    <text evidence="15 16">Belongs to the papillomaviridae E1 protein family.</text>
</comment>
<dbReference type="HAMAP" id="MF_04000">
    <property type="entry name" value="PPV_E1"/>
    <property type="match status" value="1"/>
</dbReference>
<feature type="domain" description="SF3 helicase" evidence="17">
    <location>
        <begin position="394"/>
        <end position="558"/>
    </location>
</feature>
<organism evidence="18">
    <name type="scientific">Human papillomavirus</name>
    <dbReference type="NCBI Taxonomy" id="10566"/>
    <lineage>
        <taxon>Viruses</taxon>
        <taxon>Monodnaviria</taxon>
        <taxon>Shotokuvirae</taxon>
        <taxon>Cossaviricota</taxon>
        <taxon>Papovaviricetes</taxon>
        <taxon>Zurhausenvirales</taxon>
        <taxon>Papillomaviridae</taxon>
    </lineage>
</organism>
<dbReference type="InterPro" id="IPR016393">
    <property type="entry name" value="Rep_E1_papillomaV"/>
</dbReference>
<keyword evidence="15" id="KW-0832">Ubl conjugation</keyword>
<name>A0A1Q1PPD1_9PAPI</name>
<keyword evidence="8 15" id="KW-0347">Helicase</keyword>
<comment type="PTM">
    <text evidence="15">Phosphorylated.</text>
</comment>
<feature type="modified residue" description="Phosphoserine; by host" evidence="15">
    <location>
        <position position="95"/>
    </location>
</feature>
<feature type="short sequence motif" description="Nuclear localization signal" evidence="15">
    <location>
        <begin position="80"/>
        <end position="82"/>
    </location>
</feature>
<dbReference type="EMBL" id="KX781282">
    <property type="protein sequence ID" value="AQM73664.1"/>
    <property type="molecule type" value="Genomic_DNA"/>
</dbReference>
<feature type="short sequence motif" description="Nuclear export signal" evidence="15">
    <location>
        <begin position="94"/>
        <end position="103"/>
    </location>
</feature>
<evidence type="ECO:0000256" key="8">
    <source>
        <dbReference type="ARBA" id="ARBA00022806"/>
    </source>
</evidence>
<feature type="binding site" evidence="15">
    <location>
        <begin position="434"/>
        <end position="441"/>
    </location>
    <ligand>
        <name>ATP</name>
        <dbReference type="ChEBI" id="CHEBI:30616"/>
    </ligand>
</feature>
<comment type="caution">
    <text evidence="15">Lacks conserved residue(s) required for the propagation of feature annotation.</text>
</comment>
<comment type="function">
    <text evidence="16">ATP-dependent DNA helicase required for initiation of viral DNA replication. It forms a complex with the viral E2 protein. The E1-E2 complex binds to the replication origin which contains binding sites for both proteins.</text>
</comment>
<evidence type="ECO:0000256" key="3">
    <source>
        <dbReference type="ARBA" id="ARBA00022553"/>
    </source>
</evidence>
<dbReference type="Gene3D" id="1.10.10.510">
    <property type="entry name" value="Zinc finger, large T-antigen D1 domain"/>
    <property type="match status" value="1"/>
</dbReference>
<evidence type="ECO:0000256" key="1">
    <source>
        <dbReference type="ARBA" id="ARBA00004147"/>
    </source>
</evidence>
<evidence type="ECO:0000256" key="13">
    <source>
        <dbReference type="ARBA" id="ARBA00048988"/>
    </source>
</evidence>
<feature type="modified residue" description="Phosphoserine; by host" evidence="15">
    <location>
        <position position="85"/>
    </location>
</feature>
<dbReference type="Pfam" id="PF00524">
    <property type="entry name" value="PPV_E1_N"/>
    <property type="match status" value="1"/>
</dbReference>
<evidence type="ECO:0000256" key="9">
    <source>
        <dbReference type="ARBA" id="ARBA00022840"/>
    </source>
</evidence>
<comment type="catalytic activity">
    <reaction evidence="12 15">
        <text>Couples ATP hydrolysis with the unwinding of duplex DNA by translocating in the 3'-5' direction.</text>
        <dbReference type="EC" id="5.6.2.4"/>
    </reaction>
</comment>
<keyword evidence="3 15" id="KW-0597">Phosphoprotein</keyword>
<evidence type="ECO:0000256" key="10">
    <source>
        <dbReference type="ARBA" id="ARBA00023125"/>
    </source>
</evidence>
<keyword evidence="15" id="KW-1017">Isopeptide bond</keyword>
<keyword evidence="2 15" id="KW-0244">Early protein</keyword>
<dbReference type="GO" id="GO:0006260">
    <property type="term" value="P:DNA replication"/>
    <property type="evidence" value="ECO:0007669"/>
    <property type="project" value="UniProtKB-UniRule"/>
</dbReference>
<dbReference type="InterPro" id="IPR001177">
    <property type="entry name" value="PPV_DNA_helicase_E1_C"/>
</dbReference>
<dbReference type="Pfam" id="PF20450">
    <property type="entry name" value="PPV_E1_DBD"/>
    <property type="match status" value="1"/>
</dbReference>
<sequence length="602" mass="69031">MADKKGIESSKISKKCKEWFIVDEAECDELTEMDKLFEESDGSVVSNLFDDSDEVDQGNSLELLNQQLLQETNVQLADLKRKYLSPEKDSVLALSPQLESVRISPHPKNSRRRLFADSGIENEAEDSIGVTQVESESPDCQIIDDGARVCKELLQSKNRRAICLAKFKDSFGVSFTELTRVFRSDKTCCNSWVICVLAVNEELVESSKTLLKLHCEFCQILVPTLGPVVTALYLCEFKCSKNRETVTKLFCQLLNVQEMQLMCNPPKHKSVVVALFFFKQSMSSVSFKFGAFPEWLAKQTVVSFQQEAEAFQLSRMVQWAYDHNYVEESVIAYHYACIANEDSNAAAWLNCNNQLKYVHDCSKMVRYYIRQEMREMSVSEWIYKCCDKVKDTSDEWKTIAKLLRYQEVNMVAFLCALRLMFKKVPKRNTIVFSGKPNSGKSYFSYSLMSFLEGKVVSHMNSKSQFWLQPLTDAKFGLIDDATDACWQFMDVYMRSALDGNEISVDCKHKNAMQVKLPSLFITTNVPVDKEVQYSYLHSRLQVFYFNREMPLDSSGNPVYEINDKTWASFFIRLEKQLDLTRPEDGKPDRAFRCSAGEPAGII</sequence>
<evidence type="ECO:0000256" key="2">
    <source>
        <dbReference type="ARBA" id="ARBA00022518"/>
    </source>
</evidence>
<comment type="subunit">
    <text evidence="15">Can form hexamers. Interacts with E2 protein; this interaction increases E1 DNA binding specificity. Interacts with host DNA polymerase subunit POLA2. Interacts with host single stranded DNA-binding protein RPA1. Interacts with host TOP1; this interaction stimulates the enzymatic activity of TOP1.</text>
</comment>
<gene>
    <name evidence="15" type="primary">E1</name>
</gene>
<dbReference type="SUPFAM" id="SSF52540">
    <property type="entry name" value="P-loop containing nucleoside triphosphate hydrolases"/>
    <property type="match status" value="1"/>
</dbReference>
<dbReference type="Pfam" id="PF00519">
    <property type="entry name" value="PPV_E1_C"/>
    <property type="match status" value="1"/>
</dbReference>
<keyword evidence="11 15" id="KW-0413">Isomerase</keyword>
<dbReference type="InterPro" id="IPR014015">
    <property type="entry name" value="Helicase_SF3_DNA-vir"/>
</dbReference>
<dbReference type="InterPro" id="IPR027417">
    <property type="entry name" value="P-loop_NTPase"/>
</dbReference>
<dbReference type="PROSITE" id="PS51206">
    <property type="entry name" value="SF3_HELICASE_1"/>
    <property type="match status" value="1"/>
</dbReference>
<evidence type="ECO:0000256" key="11">
    <source>
        <dbReference type="ARBA" id="ARBA00023235"/>
    </source>
</evidence>
<evidence type="ECO:0000256" key="14">
    <source>
        <dbReference type="ARBA" id="ARBA00093297"/>
    </source>
</evidence>
<proteinExistence type="inferred from homology"/>